<name>R7QSI3_CHOCR</name>
<dbReference type="Proteomes" id="UP000012073">
    <property type="component" value="Unassembled WGS sequence"/>
</dbReference>
<evidence type="ECO:0000313" key="3">
    <source>
        <dbReference type="Proteomes" id="UP000012073"/>
    </source>
</evidence>
<accession>R7QSI3</accession>
<keyword evidence="3" id="KW-1185">Reference proteome</keyword>
<dbReference type="PhylomeDB" id="R7QSI3"/>
<dbReference type="GeneID" id="17318714"/>
<reference evidence="3" key="1">
    <citation type="journal article" date="2013" name="Proc. Natl. Acad. Sci. U.S.A.">
        <title>Genome structure and metabolic features in the red seaweed Chondrus crispus shed light on evolution of the Archaeplastida.</title>
        <authorList>
            <person name="Collen J."/>
            <person name="Porcel B."/>
            <person name="Carre W."/>
            <person name="Ball S.G."/>
            <person name="Chaparro C."/>
            <person name="Tonon T."/>
            <person name="Barbeyron T."/>
            <person name="Michel G."/>
            <person name="Noel B."/>
            <person name="Valentin K."/>
            <person name="Elias M."/>
            <person name="Artiguenave F."/>
            <person name="Arun A."/>
            <person name="Aury J.M."/>
            <person name="Barbosa-Neto J.F."/>
            <person name="Bothwell J.H."/>
            <person name="Bouget F.Y."/>
            <person name="Brillet L."/>
            <person name="Cabello-Hurtado F."/>
            <person name="Capella-Gutierrez S."/>
            <person name="Charrier B."/>
            <person name="Cladiere L."/>
            <person name="Cock J.M."/>
            <person name="Coelho S.M."/>
            <person name="Colleoni C."/>
            <person name="Czjzek M."/>
            <person name="Da Silva C."/>
            <person name="Delage L."/>
            <person name="Denoeud F."/>
            <person name="Deschamps P."/>
            <person name="Dittami S.M."/>
            <person name="Gabaldon T."/>
            <person name="Gachon C.M."/>
            <person name="Groisillier A."/>
            <person name="Herve C."/>
            <person name="Jabbari K."/>
            <person name="Katinka M."/>
            <person name="Kloareg B."/>
            <person name="Kowalczyk N."/>
            <person name="Labadie K."/>
            <person name="Leblanc C."/>
            <person name="Lopez P.J."/>
            <person name="McLachlan D.H."/>
            <person name="Meslet-Cladiere L."/>
            <person name="Moustafa A."/>
            <person name="Nehr Z."/>
            <person name="Nyvall Collen P."/>
            <person name="Panaud O."/>
            <person name="Partensky F."/>
            <person name="Poulain J."/>
            <person name="Rensing S.A."/>
            <person name="Rousvoal S."/>
            <person name="Samson G."/>
            <person name="Symeonidi A."/>
            <person name="Weissenbach J."/>
            <person name="Zambounis A."/>
            <person name="Wincker P."/>
            <person name="Boyen C."/>
        </authorList>
    </citation>
    <scope>NUCLEOTIDE SEQUENCE [LARGE SCALE GENOMIC DNA]</scope>
    <source>
        <strain evidence="3">cv. Stackhouse</strain>
    </source>
</reference>
<evidence type="ECO:0000313" key="2">
    <source>
        <dbReference type="EMBL" id="CDF40703.1"/>
    </source>
</evidence>
<protein>
    <submittedName>
        <fullName evidence="2">Uncharacterized protein</fullName>
    </submittedName>
</protein>
<gene>
    <name evidence="2" type="ORF">CHC_T00000846001</name>
</gene>
<proteinExistence type="predicted"/>
<dbReference type="EMBL" id="HG002230">
    <property type="protein sequence ID" value="CDF40703.1"/>
    <property type="molecule type" value="Genomic_DNA"/>
</dbReference>
<dbReference type="Gramene" id="CDF40703">
    <property type="protein sequence ID" value="CDF40703"/>
    <property type="gene ID" value="CHC_T00000846001"/>
</dbReference>
<feature type="region of interest" description="Disordered" evidence="1">
    <location>
        <begin position="155"/>
        <end position="194"/>
    </location>
</feature>
<dbReference type="RefSeq" id="XP_005710997.1">
    <property type="nucleotide sequence ID" value="XM_005710940.1"/>
</dbReference>
<feature type="compositionally biased region" description="Basic and acidic residues" evidence="1">
    <location>
        <begin position="163"/>
        <end position="176"/>
    </location>
</feature>
<evidence type="ECO:0000256" key="1">
    <source>
        <dbReference type="SAM" id="MobiDB-lite"/>
    </source>
</evidence>
<organism evidence="2 3">
    <name type="scientific">Chondrus crispus</name>
    <name type="common">Carrageen Irish moss</name>
    <name type="synonym">Polymorpha crispa</name>
    <dbReference type="NCBI Taxonomy" id="2769"/>
    <lineage>
        <taxon>Eukaryota</taxon>
        <taxon>Rhodophyta</taxon>
        <taxon>Florideophyceae</taxon>
        <taxon>Rhodymeniophycidae</taxon>
        <taxon>Gigartinales</taxon>
        <taxon>Gigartinaceae</taxon>
        <taxon>Chondrus</taxon>
    </lineage>
</organism>
<sequence>MEVLGCLATGNCSCTDTHTCKCVECPCSNHLLRDGWKQGGRRQGYGIPPWLSDQHLFVVTPSSRPRPGTLPCARWDGQRRHCFLPRPFLLAGHSHSPEVRQSETRCNLNVIYTCIVKSLLQYISHTCTCTKNGGRTRERVCVLFTVEGLDDVPFSEDGGVVGEGDRDRKGGKREGGDGNGGAPGGASLMAISEL</sequence>
<dbReference type="AlphaFoldDB" id="R7QSI3"/>
<dbReference type="KEGG" id="ccp:CHC_T00000846001"/>